<dbReference type="RefSeq" id="WP_117227020.1">
    <property type="nucleotide sequence ID" value="NZ_CP061725.1"/>
</dbReference>
<dbReference type="InterPro" id="IPR015590">
    <property type="entry name" value="Aldehyde_DH_dom"/>
</dbReference>
<dbReference type="AlphaFoldDB" id="A0A372G3B4"/>
<dbReference type="OrthoDB" id="3802174at2"/>
<evidence type="ECO:0000259" key="5">
    <source>
        <dbReference type="Pfam" id="PF00171"/>
    </source>
</evidence>
<feature type="active site" evidence="3">
    <location>
        <position position="265"/>
    </location>
</feature>
<evidence type="ECO:0000256" key="4">
    <source>
        <dbReference type="RuleBase" id="RU003345"/>
    </source>
</evidence>
<dbReference type="InterPro" id="IPR050740">
    <property type="entry name" value="Aldehyde_DH_Superfamily"/>
</dbReference>
<keyword evidence="2 4" id="KW-0560">Oxidoreductase</keyword>
<dbReference type="SUPFAM" id="SSF53720">
    <property type="entry name" value="ALDH-like"/>
    <property type="match status" value="1"/>
</dbReference>
<evidence type="ECO:0000256" key="1">
    <source>
        <dbReference type="ARBA" id="ARBA00009986"/>
    </source>
</evidence>
<organism evidence="6 7">
    <name type="scientific">Micromonospora craniellae</name>
    <dbReference type="NCBI Taxonomy" id="2294034"/>
    <lineage>
        <taxon>Bacteria</taxon>
        <taxon>Bacillati</taxon>
        <taxon>Actinomycetota</taxon>
        <taxon>Actinomycetes</taxon>
        <taxon>Micromonosporales</taxon>
        <taxon>Micromonosporaceae</taxon>
        <taxon>Micromonospora</taxon>
    </lineage>
</organism>
<dbReference type="InterPro" id="IPR016163">
    <property type="entry name" value="Ald_DH_C"/>
</dbReference>
<name>A0A372G3B4_9ACTN</name>
<dbReference type="PROSITE" id="PS00687">
    <property type="entry name" value="ALDEHYDE_DEHYDR_GLU"/>
    <property type="match status" value="1"/>
</dbReference>
<dbReference type="Proteomes" id="UP000262621">
    <property type="component" value="Unassembled WGS sequence"/>
</dbReference>
<dbReference type="FunFam" id="3.40.605.10:FF:000005">
    <property type="entry name" value="Succinate-semialdehyde dehydrogenase I"/>
    <property type="match status" value="1"/>
</dbReference>
<feature type="domain" description="Aldehyde dehydrogenase" evidence="5">
    <location>
        <begin position="28"/>
        <end position="486"/>
    </location>
</feature>
<dbReference type="InterPro" id="IPR016161">
    <property type="entry name" value="Ald_DH/histidinol_DH"/>
</dbReference>
<protein>
    <submittedName>
        <fullName evidence="6">NAD-dependent succinate-semialdehyde dehydrogenase</fullName>
    </submittedName>
</protein>
<evidence type="ECO:0000256" key="2">
    <source>
        <dbReference type="ARBA" id="ARBA00023002"/>
    </source>
</evidence>
<comment type="similarity">
    <text evidence="1 4">Belongs to the aldehyde dehydrogenase family.</text>
</comment>
<dbReference type="FunFam" id="3.40.605.10:FF:000026">
    <property type="entry name" value="Aldehyde dehydrogenase, putative"/>
    <property type="match status" value="1"/>
</dbReference>
<keyword evidence="7" id="KW-1185">Reference proteome</keyword>
<evidence type="ECO:0000256" key="3">
    <source>
        <dbReference type="PROSITE-ProRule" id="PRU10007"/>
    </source>
</evidence>
<proteinExistence type="inferred from homology"/>
<comment type="caution">
    <text evidence="6">The sequence shown here is derived from an EMBL/GenBank/DDBJ whole genome shotgun (WGS) entry which is preliminary data.</text>
</comment>
<dbReference type="GO" id="GO:0009450">
    <property type="term" value="P:gamma-aminobutyric acid catabolic process"/>
    <property type="evidence" value="ECO:0007669"/>
    <property type="project" value="TreeGrafter"/>
</dbReference>
<dbReference type="Gene3D" id="3.40.309.10">
    <property type="entry name" value="Aldehyde Dehydrogenase, Chain A, domain 2"/>
    <property type="match status" value="1"/>
</dbReference>
<accession>A0A372G3B4</accession>
<dbReference type="PANTHER" id="PTHR43353:SF5">
    <property type="entry name" value="SUCCINATE-SEMIALDEHYDE DEHYDROGENASE, MITOCHONDRIAL"/>
    <property type="match status" value="1"/>
</dbReference>
<dbReference type="GO" id="GO:0004777">
    <property type="term" value="F:succinate-semialdehyde dehydrogenase (NAD+) activity"/>
    <property type="evidence" value="ECO:0007669"/>
    <property type="project" value="TreeGrafter"/>
</dbReference>
<evidence type="ECO:0000313" key="7">
    <source>
        <dbReference type="Proteomes" id="UP000262621"/>
    </source>
</evidence>
<evidence type="ECO:0000313" key="6">
    <source>
        <dbReference type="EMBL" id="RFS47483.1"/>
    </source>
</evidence>
<reference evidence="6 7" key="1">
    <citation type="submission" date="2018-08" db="EMBL/GenBank/DDBJ databases">
        <title>Verrucosispora craniellae sp. nov., isolated from a marine sponge in the South China Sea.</title>
        <authorList>
            <person name="Li L."/>
            <person name="Lin H.W."/>
        </authorList>
    </citation>
    <scope>NUCLEOTIDE SEQUENCE [LARGE SCALE GENOMIC DNA]</scope>
    <source>
        <strain evidence="6 7">LHW63014</strain>
    </source>
</reference>
<dbReference type="FunFam" id="3.40.309.10:FF:000004">
    <property type="entry name" value="Succinate-semialdehyde dehydrogenase I"/>
    <property type="match status" value="1"/>
</dbReference>
<dbReference type="InterPro" id="IPR029510">
    <property type="entry name" value="Ald_DH_CS_GLU"/>
</dbReference>
<dbReference type="InterPro" id="IPR016162">
    <property type="entry name" value="Ald_DH_N"/>
</dbReference>
<sequence>MAVPAEVLAAALTVVDKTPKGLYVDGEWRAGRDGAVLPVEDPATGTTIAEVADASVEDGRDALAAAARAQAGWAATPPRERGEVLRRAFDLIIERRDDLARMMTLEMGKAFAESQAEVSYAAEFLRWFAEEAVRIDGGYLPAPGGNSRVVVMRQPVGPCLLVTPWNFPMAMGTRKIGPALAAGCTVVVKPAKQTPLSMLALVRILEEAGLPRGVVNVITTSQSGRVTSALLTDERLRKLSFTGSTPVGRTLLAQSAERVLRTSMELGGNAPFLVFADADLDLAVEGAVQAKMRNVGEACTAANRFYVHRSVAPRFVEALAARLGELRVGHGLDPSTDVGPLIDGVAVASVAELVADATQAGAAVVTGGGPIAGAGHFFAPTVLSGVPDGARCVREEIFGPVAPVVAFDDEDEAVGLANDSEYGLAAYVFTENLGRGLRVTERLESGMVGLNQGVISNPAAPFGGVKQSGLGREGGTVGIDEYLTVKYAAVRAQW</sequence>
<dbReference type="Pfam" id="PF00171">
    <property type="entry name" value="Aldedh"/>
    <property type="match status" value="1"/>
</dbReference>
<dbReference type="Gene3D" id="3.40.605.10">
    <property type="entry name" value="Aldehyde Dehydrogenase, Chain A, domain 1"/>
    <property type="match status" value="1"/>
</dbReference>
<dbReference type="PANTHER" id="PTHR43353">
    <property type="entry name" value="SUCCINATE-SEMIALDEHYDE DEHYDROGENASE, MITOCHONDRIAL"/>
    <property type="match status" value="1"/>
</dbReference>
<dbReference type="CDD" id="cd07103">
    <property type="entry name" value="ALDH_F5_SSADH_GabD"/>
    <property type="match status" value="1"/>
</dbReference>
<dbReference type="EMBL" id="QVFU01000003">
    <property type="protein sequence ID" value="RFS47483.1"/>
    <property type="molecule type" value="Genomic_DNA"/>
</dbReference>
<gene>
    <name evidence="6" type="ORF">D0Q02_05695</name>
</gene>